<dbReference type="VEuPathDB" id="TriTrypDB:LMJLV39_170020600"/>
<feature type="domain" description="Ubiquitin-like" evidence="2">
    <location>
        <begin position="521"/>
        <end position="570"/>
    </location>
</feature>
<dbReference type="PROSITE" id="PS50053">
    <property type="entry name" value="UBIQUITIN_2"/>
    <property type="match status" value="1"/>
</dbReference>
<organism evidence="3 4">
    <name type="scientific">Leishmania major</name>
    <dbReference type="NCBI Taxonomy" id="5664"/>
    <lineage>
        <taxon>Eukaryota</taxon>
        <taxon>Discoba</taxon>
        <taxon>Euglenozoa</taxon>
        <taxon>Kinetoplastea</taxon>
        <taxon>Metakinetoplastina</taxon>
        <taxon>Trypanosomatida</taxon>
        <taxon>Trypanosomatidae</taxon>
        <taxon>Leishmaniinae</taxon>
        <taxon>Leishmania</taxon>
    </lineage>
</organism>
<dbReference type="eggNOG" id="ENOG502RZXN">
    <property type="taxonomic scope" value="Eukaryota"/>
</dbReference>
<dbReference type="VEuPathDB" id="TriTrypDB:LMJSD75_170020300"/>
<name>Q4QE58_LEIMA</name>
<dbReference type="EMBL" id="FR796413">
    <property type="protein sequence ID" value="CAJ04053.1"/>
    <property type="molecule type" value="Genomic_DNA"/>
</dbReference>
<feature type="compositionally biased region" description="Polar residues" evidence="1">
    <location>
        <begin position="245"/>
        <end position="256"/>
    </location>
</feature>
<dbReference type="InterPro" id="IPR000626">
    <property type="entry name" value="Ubiquitin-like_dom"/>
</dbReference>
<dbReference type="SUPFAM" id="SSF54236">
    <property type="entry name" value="Ubiquitin-like"/>
    <property type="match status" value="1"/>
</dbReference>
<dbReference type="InterPro" id="IPR029071">
    <property type="entry name" value="Ubiquitin-like_domsf"/>
</dbReference>
<dbReference type="Proteomes" id="UP000000542">
    <property type="component" value="Chromosome 17"/>
</dbReference>
<evidence type="ECO:0000313" key="3">
    <source>
        <dbReference type="EMBL" id="CAJ04053.1"/>
    </source>
</evidence>
<proteinExistence type="predicted"/>
<dbReference type="AlphaFoldDB" id="Q4QE58"/>
<dbReference type="GO" id="GO:0005730">
    <property type="term" value="C:nucleolus"/>
    <property type="evidence" value="ECO:0000266"/>
    <property type="project" value="GeneDB"/>
</dbReference>
<protein>
    <recommendedName>
        <fullName evidence="2">Ubiquitin-like domain-containing protein</fullName>
    </recommendedName>
</protein>
<dbReference type="OMA" id="PQYGART"/>
<dbReference type="InParanoid" id="Q4QE58"/>
<reference evidence="3 4" key="1">
    <citation type="journal article" date="2005" name="Science">
        <title>The genome of the kinetoplastid parasite, Leishmania major.</title>
        <authorList>
            <person name="Ivens A.C."/>
            <person name="Peacock C.S."/>
            <person name="Worthey E.A."/>
            <person name="Murphy L."/>
            <person name="Aggarwal G."/>
            <person name="Berriman M."/>
            <person name="Sisk E."/>
            <person name="Rajandream M.A."/>
            <person name="Adlem E."/>
            <person name="Aert R."/>
            <person name="Anupama A."/>
            <person name="Apostolou Z."/>
            <person name="Attipoe P."/>
            <person name="Bason N."/>
            <person name="Bauser C."/>
            <person name="Beck A."/>
            <person name="Beverley S.M."/>
            <person name="Bianchettin G."/>
            <person name="Borzym K."/>
            <person name="Bothe G."/>
            <person name="Bruschi C.V."/>
            <person name="Collins M."/>
            <person name="Cadag E."/>
            <person name="Ciarloni L."/>
            <person name="Clayton C."/>
            <person name="Coulson R.M."/>
            <person name="Cronin A."/>
            <person name="Cruz A.K."/>
            <person name="Davies R.M."/>
            <person name="De Gaudenzi J."/>
            <person name="Dobson D.E."/>
            <person name="Duesterhoeft A."/>
            <person name="Fazelina G."/>
            <person name="Fosker N."/>
            <person name="Frasch A.C."/>
            <person name="Fraser A."/>
            <person name="Fuchs M."/>
            <person name="Gabel C."/>
            <person name="Goble A."/>
            <person name="Goffeau A."/>
            <person name="Harris D."/>
            <person name="Hertz-Fowler C."/>
            <person name="Hilbert H."/>
            <person name="Horn D."/>
            <person name="Huang Y."/>
            <person name="Klages S."/>
            <person name="Knights A."/>
            <person name="Kube M."/>
            <person name="Larke N."/>
            <person name="Litvin L."/>
            <person name="Lord A."/>
            <person name="Louie T."/>
            <person name="Marra M."/>
            <person name="Masuy D."/>
            <person name="Matthews K."/>
            <person name="Michaeli S."/>
            <person name="Mottram J.C."/>
            <person name="Muller-Auer S."/>
            <person name="Munden H."/>
            <person name="Nelson S."/>
            <person name="Norbertczak H."/>
            <person name="Oliver K."/>
            <person name="O'neil S."/>
            <person name="Pentony M."/>
            <person name="Pohl T.M."/>
            <person name="Price C."/>
            <person name="Purnelle B."/>
            <person name="Quail M.A."/>
            <person name="Rabbinowitsch E."/>
            <person name="Reinhardt R."/>
            <person name="Rieger M."/>
            <person name="Rinta J."/>
            <person name="Robben J."/>
            <person name="Robertson L."/>
            <person name="Ruiz J.C."/>
            <person name="Rutter S."/>
            <person name="Saunders D."/>
            <person name="Schafer M."/>
            <person name="Schein J."/>
            <person name="Schwartz D.C."/>
            <person name="Seeger K."/>
            <person name="Seyler A."/>
            <person name="Sharp S."/>
            <person name="Shin H."/>
            <person name="Sivam D."/>
            <person name="Squares R."/>
            <person name="Squares S."/>
            <person name="Tosato V."/>
            <person name="Vogt C."/>
            <person name="Volckaert G."/>
            <person name="Wambutt R."/>
            <person name="Warren T."/>
            <person name="Wedler H."/>
            <person name="Woodward J."/>
            <person name="Zhou S."/>
            <person name="Zimmermann W."/>
            <person name="Smith D.F."/>
            <person name="Blackwell J.M."/>
            <person name="Stuart K.D."/>
            <person name="Barrell B."/>
            <person name="Myler P.J."/>
        </authorList>
    </citation>
    <scope>NUCLEOTIDE SEQUENCE [LARGE SCALE GENOMIC DNA]</scope>
    <source>
        <strain evidence="4">MHOM/IL/81/Friedlin</strain>
    </source>
</reference>
<evidence type="ECO:0000259" key="2">
    <source>
        <dbReference type="PROSITE" id="PS50053"/>
    </source>
</evidence>
<accession>Q4QE58</accession>
<dbReference type="VEuPathDB" id="TriTrypDB:LMJFC_170022100"/>
<sequence length="590" mass="62632">MQQQQQPSSNSWRGASRVGSVKYAHSPYAYRTNVDDACFSPLSDQGGRHESASLPVYLSPRSFSASASMHELPGSHVLQGTQNEGSGQQLSQPSTPLSRSSGVQEYSQPIQVGSAPNVHPRYRRRMQSPITYGGSIDSGSLSGFPNTPPSSLPPRSSFMPRDDSGSTFAGGESAPVRGHNDPYQMNANAGRSSPRYRLQLSASSRDAAAEVESRSQSPNPHYTAHGTPPPPPPLPVGASVPQYGARTSSQHTSPTHANGAAASSYAPTGFSVPLKMVSVSNGGSGSYHGSLGGRGGSQSPSYGDPRANHPFPSTMSGSNGAPPLAFAAAMKQQQHQSSSFQTSNYHGQARSGAYLASTPFGGPGMSGGSAGVTHRAEAPHFSDSYDTNTKTVTTMADETMSFSSKSSSSASSIRDDLPLCPNDDACTLINDRKHQKKFAHTCRLLPCYHGHVARHAKLFRHSPGQVSLPEGVSANMKVSSHALASVNFSTISPEAPNAYRIYVSHGNMSYEIFGDWASVKVHTFKRYLHQVYHIAPSAQVLSVVKTGKVMDDDINTVKGFGIEEDSVVQLHSNIEDTTVPGRIGISLDDL</sequence>
<evidence type="ECO:0000313" key="4">
    <source>
        <dbReference type="Proteomes" id="UP000000542"/>
    </source>
</evidence>
<dbReference type="SMR" id="Q4QE58"/>
<feature type="region of interest" description="Disordered" evidence="1">
    <location>
        <begin position="365"/>
        <end position="387"/>
    </location>
</feature>
<dbReference type="GO" id="GO:0005737">
    <property type="term" value="C:cytoplasm"/>
    <property type="evidence" value="ECO:0000266"/>
    <property type="project" value="GeneDB"/>
</dbReference>
<dbReference type="HOGENOM" id="CLU_462695_0_0_1"/>
<dbReference type="VEuPathDB" id="TriTrypDB:LmjF.17.1320"/>
<gene>
    <name evidence="3" type="ORF">LMJF_17_1320</name>
</gene>
<evidence type="ECO:0000256" key="1">
    <source>
        <dbReference type="SAM" id="MobiDB-lite"/>
    </source>
</evidence>
<dbReference type="KEGG" id="lma:LMJF_17_1320"/>
<dbReference type="GeneID" id="5650864"/>
<dbReference type="RefSeq" id="XP_001682390.1">
    <property type="nucleotide sequence ID" value="XM_001682338.1"/>
</dbReference>
<feature type="compositionally biased region" description="Gly residues" evidence="1">
    <location>
        <begin position="284"/>
        <end position="296"/>
    </location>
</feature>
<feature type="region of interest" description="Disordered" evidence="1">
    <location>
        <begin position="284"/>
        <end position="323"/>
    </location>
</feature>
<keyword evidence="4" id="KW-1185">Reference proteome</keyword>
<feature type="region of interest" description="Disordered" evidence="1">
    <location>
        <begin position="64"/>
        <end position="262"/>
    </location>
</feature>
<reference evidence="3 4" key="2">
    <citation type="journal article" date="2011" name="Genome Res.">
        <title>Chromosome and gene copy number variation allow major structural change between species and strains of Leishmania.</title>
        <authorList>
            <person name="Rogers M.B."/>
            <person name="Hilley J.D."/>
            <person name="Dickens N.J."/>
            <person name="Wilkes J."/>
            <person name="Bates P.A."/>
            <person name="Depledge D.P."/>
            <person name="Harris D."/>
            <person name="Her Y."/>
            <person name="Herzyk P."/>
            <person name="Imamura H."/>
            <person name="Otto T.D."/>
            <person name="Sanders M."/>
            <person name="Seeger K."/>
            <person name="Dujardin J.C."/>
            <person name="Berriman M."/>
            <person name="Smith D.F."/>
            <person name="Hertz-Fowler C."/>
            <person name="Mottram J.C."/>
        </authorList>
    </citation>
    <scope>NUCLEOTIDE SEQUENCE [LARGE SCALE GENOMIC DNA]</scope>
    <source>
        <strain evidence="4">MHOM/IL/81/Friedlin</strain>
    </source>
</reference>
<feature type="compositionally biased region" description="Polar residues" evidence="1">
    <location>
        <begin position="78"/>
        <end position="111"/>
    </location>
</feature>